<name>A0A6A7AP43_9PLEO</name>
<reference evidence="1" key="1">
    <citation type="submission" date="2020-01" db="EMBL/GenBank/DDBJ databases">
        <authorList>
            <consortium name="DOE Joint Genome Institute"/>
            <person name="Haridas S."/>
            <person name="Albert R."/>
            <person name="Binder M."/>
            <person name="Bloem J."/>
            <person name="Labutti K."/>
            <person name="Salamov A."/>
            <person name="Andreopoulos B."/>
            <person name="Baker S.E."/>
            <person name="Barry K."/>
            <person name="Bills G."/>
            <person name="Bluhm B.H."/>
            <person name="Cannon C."/>
            <person name="Castanera R."/>
            <person name="Culley D.E."/>
            <person name="Daum C."/>
            <person name="Ezra D."/>
            <person name="Gonzalez J.B."/>
            <person name="Henrissat B."/>
            <person name="Kuo A."/>
            <person name="Liang C."/>
            <person name="Lipzen A."/>
            <person name="Lutzoni F."/>
            <person name="Magnuson J."/>
            <person name="Mondo S."/>
            <person name="Nolan M."/>
            <person name="Ohm R."/>
            <person name="Pangilinan J."/>
            <person name="Park H.-J."/>
            <person name="Ramirez L."/>
            <person name="Alfaro M."/>
            <person name="Sun H."/>
            <person name="Tritt A."/>
            <person name="Yoshinaga Y."/>
            <person name="Zwiers L.-H."/>
            <person name="Turgeon B.G."/>
            <person name="Goodwin S.B."/>
            <person name="Spatafora J.W."/>
            <person name="Crous P.W."/>
            <person name="Grigoriev I.V."/>
        </authorList>
    </citation>
    <scope>NUCLEOTIDE SEQUENCE</scope>
    <source>
        <strain evidence="1">IPT5</strain>
    </source>
</reference>
<keyword evidence="2" id="KW-1185">Reference proteome</keyword>
<accession>A0A6A7AP43</accession>
<dbReference type="AlphaFoldDB" id="A0A6A7AP43"/>
<gene>
    <name evidence="1" type="ORF">T440DRAFT_316636</name>
</gene>
<evidence type="ECO:0000313" key="1">
    <source>
        <dbReference type="EMBL" id="KAF2844534.1"/>
    </source>
</evidence>
<dbReference type="EMBL" id="MU006374">
    <property type="protein sequence ID" value="KAF2844534.1"/>
    <property type="molecule type" value="Genomic_DNA"/>
</dbReference>
<dbReference type="OrthoDB" id="10353600at2759"/>
<organism evidence="1 2">
    <name type="scientific">Plenodomus tracheiphilus IPT5</name>
    <dbReference type="NCBI Taxonomy" id="1408161"/>
    <lineage>
        <taxon>Eukaryota</taxon>
        <taxon>Fungi</taxon>
        <taxon>Dikarya</taxon>
        <taxon>Ascomycota</taxon>
        <taxon>Pezizomycotina</taxon>
        <taxon>Dothideomycetes</taxon>
        <taxon>Pleosporomycetidae</taxon>
        <taxon>Pleosporales</taxon>
        <taxon>Pleosporineae</taxon>
        <taxon>Leptosphaeriaceae</taxon>
        <taxon>Plenodomus</taxon>
    </lineage>
</organism>
<sequence length="149" mass="16254">MCLAASDVDIRAHKIFAKKAHWNDTLATISVLTEDAQYPDGVGSRGSTTIRTSLFALARPGCAMEVTLRGHGSKRRPLTSPSPTHGSLRRYTQLPSRSALLPQQIRQIRTVVPSVILDVKPVERQGGLRRIAGHATLRPRTETLAVSPI</sequence>
<dbReference type="Proteomes" id="UP000799423">
    <property type="component" value="Unassembled WGS sequence"/>
</dbReference>
<evidence type="ECO:0000313" key="2">
    <source>
        <dbReference type="Proteomes" id="UP000799423"/>
    </source>
</evidence>
<protein>
    <submittedName>
        <fullName evidence="1">Uncharacterized protein</fullName>
    </submittedName>
</protein>
<proteinExistence type="predicted"/>